<dbReference type="PROSITE" id="PS51643">
    <property type="entry name" value="HD_CAS3"/>
    <property type="match status" value="1"/>
</dbReference>
<keyword evidence="6" id="KW-1185">Reference proteome</keyword>
<feature type="non-terminal residue" evidence="5">
    <location>
        <position position="220"/>
    </location>
</feature>
<evidence type="ECO:0000256" key="2">
    <source>
        <dbReference type="ARBA" id="ARBA00022801"/>
    </source>
</evidence>
<dbReference type="NCBIfam" id="TIGR01596">
    <property type="entry name" value="cas3_HD"/>
    <property type="match status" value="1"/>
</dbReference>
<evidence type="ECO:0000259" key="4">
    <source>
        <dbReference type="PROSITE" id="PS51643"/>
    </source>
</evidence>
<evidence type="ECO:0000313" key="5">
    <source>
        <dbReference type="EMBL" id="KOG91435.1"/>
    </source>
</evidence>
<dbReference type="Gene3D" id="1.10.3210.30">
    <property type="match status" value="1"/>
</dbReference>
<proteinExistence type="predicted"/>
<dbReference type="InterPro" id="IPR038257">
    <property type="entry name" value="CRISPR-assoc_Cas3_HD_sf"/>
</dbReference>
<dbReference type="Pfam" id="PF18019">
    <property type="entry name" value="Cas3_HD"/>
    <property type="match status" value="1"/>
</dbReference>
<dbReference type="EMBL" id="LGUT01000259">
    <property type="protein sequence ID" value="KOG91435.1"/>
    <property type="molecule type" value="Genomic_DNA"/>
</dbReference>
<evidence type="ECO:0000256" key="3">
    <source>
        <dbReference type="ARBA" id="ARBA00023118"/>
    </source>
</evidence>
<keyword evidence="2" id="KW-0378">Hydrolase</keyword>
<reference evidence="5 6" key="1">
    <citation type="submission" date="2015-07" db="EMBL/GenBank/DDBJ databases">
        <authorList>
            <person name="Ju K.-S."/>
            <person name="Doroghazi J.R."/>
            <person name="Metcalf W.W."/>
        </authorList>
    </citation>
    <scope>NUCLEOTIDE SEQUENCE [LARGE SCALE GENOMIC DNA]</scope>
    <source>
        <strain evidence="5 6">NRRL B-3589</strain>
    </source>
</reference>
<keyword evidence="1" id="KW-0479">Metal-binding</keyword>
<comment type="caution">
    <text evidence="5">The sequence shown here is derived from an EMBL/GenBank/DDBJ whole genome shotgun (WGS) entry which is preliminary data.</text>
</comment>
<accession>A0ABR5JDB8</accession>
<evidence type="ECO:0000256" key="1">
    <source>
        <dbReference type="ARBA" id="ARBA00022723"/>
    </source>
</evidence>
<feature type="domain" description="HD Cas3-type" evidence="4">
    <location>
        <begin position="29"/>
        <end position="220"/>
    </location>
</feature>
<dbReference type="CDD" id="cd09641">
    <property type="entry name" value="Cas3''_I"/>
    <property type="match status" value="1"/>
</dbReference>
<gene>
    <name evidence="5" type="ORF">ADK38_03195</name>
</gene>
<name>A0ABR5JDB8_9ACTN</name>
<evidence type="ECO:0000313" key="6">
    <source>
        <dbReference type="Proteomes" id="UP000037020"/>
    </source>
</evidence>
<dbReference type="Proteomes" id="UP000037020">
    <property type="component" value="Unassembled WGS sequence"/>
</dbReference>
<sequence length="220" mass="24192">MSVAAEAHSSAFQGLPSAARVVWAKHDRKTEGWLPLWRHMADSAAVAGELWERWVPRSVRGLVAEALPGGEEDALRLARFLAGVHDVGKATPAFACQVESLAVGMRDAGLDMLTMKEYGTDRRLAPHGLAGQLLLQEWLEERFGLAGRVSGQFAVVVGGHHGVPPEHQHIHDLQLRPHLLRHPGTAEQRWREVQFSLMDACAQAAGVTDRFERWAGVRLA</sequence>
<protein>
    <submittedName>
        <fullName evidence="5">CRISPR-associated protein Cas3</fullName>
    </submittedName>
</protein>
<dbReference type="InterPro" id="IPR006483">
    <property type="entry name" value="CRISPR-assoc_Cas3_HD"/>
</dbReference>
<organism evidence="5 6">
    <name type="scientific">Streptomyces varsoviensis</name>
    <dbReference type="NCBI Taxonomy" id="67373"/>
    <lineage>
        <taxon>Bacteria</taxon>
        <taxon>Bacillati</taxon>
        <taxon>Actinomycetota</taxon>
        <taxon>Actinomycetes</taxon>
        <taxon>Kitasatosporales</taxon>
        <taxon>Streptomycetaceae</taxon>
        <taxon>Streptomyces</taxon>
    </lineage>
</organism>
<keyword evidence="3" id="KW-0051">Antiviral defense</keyword>